<dbReference type="PANTHER" id="PTHR46494:SF1">
    <property type="entry name" value="CORA FAMILY METAL ION TRANSPORTER (EUROFUNG)"/>
    <property type="match status" value="1"/>
</dbReference>
<dbReference type="Proteomes" id="UP000286045">
    <property type="component" value="Unassembled WGS sequence"/>
</dbReference>
<dbReference type="GO" id="GO:0000287">
    <property type="term" value="F:magnesium ion binding"/>
    <property type="evidence" value="ECO:0007669"/>
    <property type="project" value="TreeGrafter"/>
</dbReference>
<evidence type="ECO:0000256" key="4">
    <source>
        <dbReference type="ARBA" id="ARBA00023136"/>
    </source>
</evidence>
<accession>A0A439DAZ8</accession>
<reference evidence="7 8" key="1">
    <citation type="submission" date="2018-12" db="EMBL/GenBank/DDBJ databases">
        <title>Draft genome sequence of Xylaria grammica IHI A82.</title>
        <authorList>
            <person name="Buettner E."/>
            <person name="Kellner H."/>
        </authorList>
    </citation>
    <scope>NUCLEOTIDE SEQUENCE [LARGE SCALE GENOMIC DNA]</scope>
    <source>
        <strain evidence="7 8">IHI A82</strain>
    </source>
</reference>
<keyword evidence="2 6" id="KW-0812">Transmembrane</keyword>
<evidence type="ECO:0000313" key="7">
    <source>
        <dbReference type="EMBL" id="RWA11589.1"/>
    </source>
</evidence>
<dbReference type="InterPro" id="IPR045863">
    <property type="entry name" value="CorA_TM1_TM2"/>
</dbReference>
<dbReference type="GO" id="GO:0005886">
    <property type="term" value="C:plasma membrane"/>
    <property type="evidence" value="ECO:0007669"/>
    <property type="project" value="UniProtKB-SubCell"/>
</dbReference>
<dbReference type="Pfam" id="PF01544">
    <property type="entry name" value="CorA"/>
    <property type="match status" value="1"/>
</dbReference>
<evidence type="ECO:0000256" key="1">
    <source>
        <dbReference type="ARBA" id="ARBA00004651"/>
    </source>
</evidence>
<dbReference type="EMBL" id="RYZI01000075">
    <property type="protein sequence ID" value="RWA11589.1"/>
    <property type="molecule type" value="Genomic_DNA"/>
</dbReference>
<dbReference type="STRING" id="363999.A0A439DAZ8"/>
<dbReference type="GO" id="GO:0015095">
    <property type="term" value="F:magnesium ion transmembrane transporter activity"/>
    <property type="evidence" value="ECO:0007669"/>
    <property type="project" value="TreeGrafter"/>
</dbReference>
<comment type="subcellular location">
    <subcellularLocation>
        <location evidence="1">Cell membrane</location>
        <topology evidence="1">Multi-pass membrane protein</topology>
    </subcellularLocation>
</comment>
<gene>
    <name evidence="7" type="ORF">EKO27_g3490</name>
</gene>
<feature type="compositionally biased region" description="Basic and acidic residues" evidence="5">
    <location>
        <begin position="106"/>
        <end position="117"/>
    </location>
</feature>
<keyword evidence="8" id="KW-1185">Reference proteome</keyword>
<feature type="transmembrane region" description="Helical" evidence="6">
    <location>
        <begin position="574"/>
        <end position="592"/>
    </location>
</feature>
<organism evidence="7 8">
    <name type="scientific">Xylaria grammica</name>
    <dbReference type="NCBI Taxonomy" id="363999"/>
    <lineage>
        <taxon>Eukaryota</taxon>
        <taxon>Fungi</taxon>
        <taxon>Dikarya</taxon>
        <taxon>Ascomycota</taxon>
        <taxon>Pezizomycotina</taxon>
        <taxon>Sordariomycetes</taxon>
        <taxon>Xylariomycetidae</taxon>
        <taxon>Xylariales</taxon>
        <taxon>Xylariaceae</taxon>
        <taxon>Xylaria</taxon>
    </lineage>
</organism>
<dbReference type="SUPFAM" id="SSF144083">
    <property type="entry name" value="Magnesium transport protein CorA, transmembrane region"/>
    <property type="match status" value="1"/>
</dbReference>
<evidence type="ECO:0000313" key="8">
    <source>
        <dbReference type="Proteomes" id="UP000286045"/>
    </source>
</evidence>
<name>A0A439DAZ8_9PEZI</name>
<feature type="region of interest" description="Disordered" evidence="5">
    <location>
        <begin position="299"/>
        <end position="326"/>
    </location>
</feature>
<dbReference type="GO" id="GO:0015087">
    <property type="term" value="F:cobalt ion transmembrane transporter activity"/>
    <property type="evidence" value="ECO:0007669"/>
    <property type="project" value="TreeGrafter"/>
</dbReference>
<dbReference type="Gene3D" id="1.20.58.340">
    <property type="entry name" value="Magnesium transport protein CorA, transmembrane region"/>
    <property type="match status" value="1"/>
</dbReference>
<evidence type="ECO:0000256" key="5">
    <source>
        <dbReference type="SAM" id="MobiDB-lite"/>
    </source>
</evidence>
<sequence length="632" mass="73737">MDFIRAFRPIKTFSDHWGFKKHWRSAHYYTGDVYQDELQRRKREDWEIKPENAGPYLRYIQTISSEWPQLRLLADFMEVGTDPLRWRNFYGDDEKNRYTYPDDPEERQKAQSNRVDKTRVRQLEYSSDGGVKLVGEYKNPKELGDALKALGKRRGGEDSVGTDVKLKLFVAEDLSREVIEQLGHHFDIDPDFFRAHIFDYAWFNIRDPAWNPPSLHMDVTSRDWYQIRFCRARYFPSQALFSQAQDEANKFNIGRKLYEDENKAFWDIDVPPKLVKKQPPPELKPIEYLRSWTTVLGAPVPKKRGPDEETPPDGSRRSSPEKDKRVDAELKRLEEEEIIGKVGLMRTRATFWKKKWEGDCDVGVLLLDPTIKEGFPLWRGYRNWDPIPSEKSSDRHNSCVPSLTRSKSEVEASFFEDFMYWAQRPNVFKPPSSSAPDMNRVPELALLRLVCAEWLTLSEYIKTRLSQIDWEVTHPKEFLTQTQIDTILKKLHTWRRLVPLYREMLSETKSRLSHATSPSPKVSASTGPDLLTAYKDEFGLVLEQMEEYEKRIDRLTGVVTSAISIMDSRRVERLTLLATLFVPLSLVASLFSMSEDITEIGVTFGYWAAASLFLLIVLLLWAWLTGSQSHRK</sequence>
<proteinExistence type="predicted"/>
<comment type="caution">
    <text evidence="7">The sequence shown here is derived from an EMBL/GenBank/DDBJ whole genome shotgun (WGS) entry which is preliminary data.</text>
</comment>
<evidence type="ECO:0000256" key="6">
    <source>
        <dbReference type="SAM" id="Phobius"/>
    </source>
</evidence>
<feature type="transmembrane region" description="Helical" evidence="6">
    <location>
        <begin position="604"/>
        <end position="624"/>
    </location>
</feature>
<feature type="region of interest" description="Disordered" evidence="5">
    <location>
        <begin position="97"/>
        <end position="117"/>
    </location>
</feature>
<dbReference type="GO" id="GO:0050897">
    <property type="term" value="F:cobalt ion binding"/>
    <property type="evidence" value="ECO:0007669"/>
    <property type="project" value="TreeGrafter"/>
</dbReference>
<evidence type="ECO:0000256" key="3">
    <source>
        <dbReference type="ARBA" id="ARBA00022989"/>
    </source>
</evidence>
<keyword evidence="4 6" id="KW-0472">Membrane</keyword>
<evidence type="ECO:0000256" key="2">
    <source>
        <dbReference type="ARBA" id="ARBA00022692"/>
    </source>
</evidence>
<dbReference type="InterPro" id="IPR002523">
    <property type="entry name" value="MgTranspt_CorA/ZnTranspt_ZntB"/>
</dbReference>
<keyword evidence="3 6" id="KW-1133">Transmembrane helix</keyword>
<dbReference type="PANTHER" id="PTHR46494">
    <property type="entry name" value="CORA FAMILY METAL ION TRANSPORTER (EUROFUNG)"/>
    <property type="match status" value="1"/>
</dbReference>
<protein>
    <submittedName>
        <fullName evidence="7">Uncharacterized protein</fullName>
    </submittedName>
</protein>
<feature type="compositionally biased region" description="Basic and acidic residues" evidence="5">
    <location>
        <begin position="314"/>
        <end position="326"/>
    </location>
</feature>
<dbReference type="AlphaFoldDB" id="A0A439DAZ8"/>